<proteinExistence type="predicted"/>
<dbReference type="InterPro" id="IPR003313">
    <property type="entry name" value="AraC-bd"/>
</dbReference>
<keyword evidence="3" id="KW-0804">Transcription</keyword>
<dbReference type="Gene3D" id="2.60.120.10">
    <property type="entry name" value="Jelly Rolls"/>
    <property type="match status" value="1"/>
</dbReference>
<dbReference type="Pfam" id="PF12833">
    <property type="entry name" value="HTH_18"/>
    <property type="match status" value="1"/>
</dbReference>
<name>A0A0J6ZL39_9FIRM</name>
<dbReference type="RefSeq" id="WP_048515260.1">
    <property type="nucleotide sequence ID" value="NZ_FUXD01000051.1"/>
</dbReference>
<keyword evidence="6" id="KW-1185">Reference proteome</keyword>
<dbReference type="InterPro" id="IPR009057">
    <property type="entry name" value="Homeodomain-like_sf"/>
</dbReference>
<organism evidence="5 6">
    <name type="scientific">Megasphaera cerevisiae DSM 20462</name>
    <dbReference type="NCBI Taxonomy" id="1122219"/>
    <lineage>
        <taxon>Bacteria</taxon>
        <taxon>Bacillati</taxon>
        <taxon>Bacillota</taxon>
        <taxon>Negativicutes</taxon>
        <taxon>Veillonellales</taxon>
        <taxon>Veillonellaceae</taxon>
        <taxon>Megasphaera</taxon>
    </lineage>
</organism>
<evidence type="ECO:0000313" key="6">
    <source>
        <dbReference type="Proteomes" id="UP000036503"/>
    </source>
</evidence>
<dbReference type="FunCoup" id="A0A0J6ZL39">
    <property type="interactions" value="7"/>
</dbReference>
<accession>A0A0J6ZL39</accession>
<comment type="caution">
    <text evidence="5">The sequence shown here is derived from an EMBL/GenBank/DDBJ whole genome shotgun (WGS) entry which is preliminary data.</text>
</comment>
<dbReference type="SMART" id="SM00342">
    <property type="entry name" value="HTH_ARAC"/>
    <property type="match status" value="1"/>
</dbReference>
<dbReference type="AlphaFoldDB" id="A0A0J6ZL39"/>
<evidence type="ECO:0000313" key="5">
    <source>
        <dbReference type="EMBL" id="KMO85551.1"/>
    </source>
</evidence>
<dbReference type="PANTHER" id="PTHR43280:SF34">
    <property type="entry name" value="ARAC-FAMILY TRANSCRIPTIONAL REGULATOR"/>
    <property type="match status" value="1"/>
</dbReference>
<dbReference type="GO" id="GO:0003700">
    <property type="term" value="F:DNA-binding transcription factor activity"/>
    <property type="evidence" value="ECO:0007669"/>
    <property type="project" value="InterPro"/>
</dbReference>
<dbReference type="SUPFAM" id="SSF46689">
    <property type="entry name" value="Homeodomain-like"/>
    <property type="match status" value="2"/>
</dbReference>
<dbReference type="InterPro" id="IPR014710">
    <property type="entry name" value="RmlC-like_jellyroll"/>
</dbReference>
<evidence type="ECO:0000259" key="4">
    <source>
        <dbReference type="PROSITE" id="PS01124"/>
    </source>
</evidence>
<sequence>MYEKTGYLDTQLKLFYLSDTMNWECPYHYHDFDKLTIFLQGRVTYEIEGQSYLLQPYDIVVVPAGQMHRPIISDTSVYERIIAYIAPSFFDIYKQRHCDLSGIFTQLSSHVLRQSQEAGNVYGTACRLRQAWAETDEDVSLLQETLFLELMIYLAKAIRKKNVDYVKTGSHNVKIQQIMHYINDHIAQPLSVPLLARQFYVSPDYLMHLFKGETGYSLGNYITTKRLLAARTLMEKDIPLTTVCYDSGFKNYSTFYRAWKKFYGVSPKKGISNTLSEGPIE</sequence>
<dbReference type="Proteomes" id="UP000036503">
    <property type="component" value="Unassembled WGS sequence"/>
</dbReference>
<dbReference type="EMBL" id="LEKT01000057">
    <property type="protein sequence ID" value="KMO85551.1"/>
    <property type="molecule type" value="Genomic_DNA"/>
</dbReference>
<dbReference type="PROSITE" id="PS01124">
    <property type="entry name" value="HTH_ARAC_FAMILY_2"/>
    <property type="match status" value="1"/>
</dbReference>
<gene>
    <name evidence="5" type="ORF">AB840_12910</name>
</gene>
<protein>
    <submittedName>
        <fullName evidence="5">AraC family transcriptional regulator</fullName>
    </submittedName>
</protein>
<dbReference type="GO" id="GO:0043565">
    <property type="term" value="F:sequence-specific DNA binding"/>
    <property type="evidence" value="ECO:0007669"/>
    <property type="project" value="InterPro"/>
</dbReference>
<reference evidence="5 6" key="1">
    <citation type="submission" date="2015-06" db="EMBL/GenBank/DDBJ databases">
        <title>Draft genome sequence of beer spoilage bacterium Megasphaera cerevisiae type strain 20462.</title>
        <authorList>
            <person name="Kutumbaka K."/>
            <person name="Pasmowitz J."/>
            <person name="Mategko J."/>
            <person name="Reyes D."/>
            <person name="Friedrich A."/>
            <person name="Han S."/>
            <person name="Martens-Habbena W."/>
            <person name="Neal-McKinney J."/>
            <person name="Janagama H.K."/>
            <person name="Nadala C."/>
            <person name="Samadpour M."/>
        </authorList>
    </citation>
    <scope>NUCLEOTIDE SEQUENCE [LARGE SCALE GENOMIC DNA]</scope>
    <source>
        <strain evidence="5 6">DSM 20462</strain>
    </source>
</reference>
<dbReference type="SUPFAM" id="SSF51215">
    <property type="entry name" value="Regulatory protein AraC"/>
    <property type="match status" value="1"/>
</dbReference>
<dbReference type="PANTHER" id="PTHR43280">
    <property type="entry name" value="ARAC-FAMILY TRANSCRIPTIONAL REGULATOR"/>
    <property type="match status" value="1"/>
</dbReference>
<feature type="domain" description="HTH araC/xylS-type" evidence="4">
    <location>
        <begin position="176"/>
        <end position="273"/>
    </location>
</feature>
<dbReference type="InterPro" id="IPR037923">
    <property type="entry name" value="HTH-like"/>
</dbReference>
<dbReference type="OrthoDB" id="9774814at2"/>
<evidence type="ECO:0000256" key="2">
    <source>
        <dbReference type="ARBA" id="ARBA00023125"/>
    </source>
</evidence>
<dbReference type="Gene3D" id="1.10.10.60">
    <property type="entry name" value="Homeodomain-like"/>
    <property type="match status" value="2"/>
</dbReference>
<keyword evidence="2" id="KW-0238">DNA-binding</keyword>
<dbReference type="InParanoid" id="A0A0J6ZL39"/>
<dbReference type="PATRIC" id="fig|1122219.3.peg.2670"/>
<dbReference type="InterPro" id="IPR018060">
    <property type="entry name" value="HTH_AraC"/>
</dbReference>
<evidence type="ECO:0000256" key="3">
    <source>
        <dbReference type="ARBA" id="ARBA00023163"/>
    </source>
</evidence>
<evidence type="ECO:0000256" key="1">
    <source>
        <dbReference type="ARBA" id="ARBA00023015"/>
    </source>
</evidence>
<dbReference type="Pfam" id="PF02311">
    <property type="entry name" value="AraC_binding"/>
    <property type="match status" value="1"/>
</dbReference>
<keyword evidence="1" id="KW-0805">Transcription regulation</keyword>
<dbReference type="STRING" id="39029.BSR42_01350"/>